<dbReference type="InterPro" id="IPR013078">
    <property type="entry name" value="His_Pase_superF_clade-1"/>
</dbReference>
<dbReference type="PANTHER" id="PTHR48100">
    <property type="entry name" value="BROAD-SPECIFICITY PHOSPHATASE YOR283W-RELATED"/>
    <property type="match status" value="1"/>
</dbReference>
<dbReference type="GO" id="GO:0005737">
    <property type="term" value="C:cytoplasm"/>
    <property type="evidence" value="ECO:0007669"/>
    <property type="project" value="TreeGrafter"/>
</dbReference>
<protein>
    <submittedName>
        <fullName evidence="2">Phosphoglycerate mutase-like protein</fullName>
    </submittedName>
</protein>
<accession>A0A3N4KVP5</accession>
<evidence type="ECO:0000313" key="3">
    <source>
        <dbReference type="Proteomes" id="UP000277580"/>
    </source>
</evidence>
<dbReference type="PANTHER" id="PTHR48100:SF54">
    <property type="entry name" value="PHOSPHATASE SPAC5H10.03-RELATED"/>
    <property type="match status" value="1"/>
</dbReference>
<dbReference type="CDD" id="cd07067">
    <property type="entry name" value="HP_PGM_like"/>
    <property type="match status" value="1"/>
</dbReference>
<name>A0A3N4KVP5_9PEZI</name>
<dbReference type="InterPro" id="IPR050275">
    <property type="entry name" value="PGM_Phosphatase"/>
</dbReference>
<dbReference type="SMART" id="SM00855">
    <property type="entry name" value="PGAM"/>
    <property type="match status" value="1"/>
</dbReference>
<dbReference type="EMBL" id="ML119122">
    <property type="protein sequence ID" value="RPB13538.1"/>
    <property type="molecule type" value="Genomic_DNA"/>
</dbReference>
<feature type="region of interest" description="Disordered" evidence="1">
    <location>
        <begin position="203"/>
        <end position="232"/>
    </location>
</feature>
<dbReference type="Gene3D" id="3.40.50.1240">
    <property type="entry name" value="Phosphoglycerate mutase-like"/>
    <property type="match status" value="1"/>
</dbReference>
<dbReference type="PROSITE" id="PS00175">
    <property type="entry name" value="PG_MUTASE"/>
    <property type="match status" value="1"/>
</dbReference>
<organism evidence="2 3">
    <name type="scientific">Morchella conica CCBAS932</name>
    <dbReference type="NCBI Taxonomy" id="1392247"/>
    <lineage>
        <taxon>Eukaryota</taxon>
        <taxon>Fungi</taxon>
        <taxon>Dikarya</taxon>
        <taxon>Ascomycota</taxon>
        <taxon>Pezizomycotina</taxon>
        <taxon>Pezizomycetes</taxon>
        <taxon>Pezizales</taxon>
        <taxon>Morchellaceae</taxon>
        <taxon>Morchella</taxon>
    </lineage>
</organism>
<dbReference type="SUPFAM" id="SSF53254">
    <property type="entry name" value="Phosphoglycerate mutase-like"/>
    <property type="match status" value="1"/>
</dbReference>
<reference evidence="2 3" key="1">
    <citation type="journal article" date="2018" name="Nat. Ecol. Evol.">
        <title>Pezizomycetes genomes reveal the molecular basis of ectomycorrhizal truffle lifestyle.</title>
        <authorList>
            <person name="Murat C."/>
            <person name="Payen T."/>
            <person name="Noel B."/>
            <person name="Kuo A."/>
            <person name="Morin E."/>
            <person name="Chen J."/>
            <person name="Kohler A."/>
            <person name="Krizsan K."/>
            <person name="Balestrini R."/>
            <person name="Da Silva C."/>
            <person name="Montanini B."/>
            <person name="Hainaut M."/>
            <person name="Levati E."/>
            <person name="Barry K.W."/>
            <person name="Belfiori B."/>
            <person name="Cichocki N."/>
            <person name="Clum A."/>
            <person name="Dockter R.B."/>
            <person name="Fauchery L."/>
            <person name="Guy J."/>
            <person name="Iotti M."/>
            <person name="Le Tacon F."/>
            <person name="Lindquist E.A."/>
            <person name="Lipzen A."/>
            <person name="Malagnac F."/>
            <person name="Mello A."/>
            <person name="Molinier V."/>
            <person name="Miyauchi S."/>
            <person name="Poulain J."/>
            <person name="Riccioni C."/>
            <person name="Rubini A."/>
            <person name="Sitrit Y."/>
            <person name="Splivallo R."/>
            <person name="Traeger S."/>
            <person name="Wang M."/>
            <person name="Zifcakova L."/>
            <person name="Wipf D."/>
            <person name="Zambonelli A."/>
            <person name="Paolocci F."/>
            <person name="Nowrousian M."/>
            <person name="Ottonello S."/>
            <person name="Baldrian P."/>
            <person name="Spatafora J.W."/>
            <person name="Henrissat B."/>
            <person name="Nagy L.G."/>
            <person name="Aury J.M."/>
            <person name="Wincker P."/>
            <person name="Grigoriev I.V."/>
            <person name="Bonfante P."/>
            <person name="Martin F.M."/>
        </authorList>
    </citation>
    <scope>NUCLEOTIDE SEQUENCE [LARGE SCALE GENOMIC DNA]</scope>
    <source>
        <strain evidence="2 3">CCBAS932</strain>
    </source>
</reference>
<evidence type="ECO:0000313" key="2">
    <source>
        <dbReference type="EMBL" id="RPB13538.1"/>
    </source>
</evidence>
<gene>
    <name evidence="2" type="ORF">P167DRAFT_521412</name>
</gene>
<dbReference type="InterPro" id="IPR029033">
    <property type="entry name" value="His_PPase_superfam"/>
</dbReference>
<dbReference type="InterPro" id="IPR001345">
    <property type="entry name" value="PG/BPGM_mutase_AS"/>
</dbReference>
<feature type="compositionally biased region" description="Basic and acidic residues" evidence="1">
    <location>
        <begin position="204"/>
        <end position="232"/>
    </location>
</feature>
<dbReference type="InParanoid" id="A0A3N4KVP5"/>
<sequence length="232" mass="25871">MAPNLVTLVRHGQAAHNVDFQHHLPDTYLTPLGESQCQSLPSRFPAEPPVTLLVSSPLKRTLQTTLIGFAPQVQSGVKIEVVPEFQEASALPCDTGSAREVLEKEEAFKGLDFSRLGEDWNSKKGKWAPEPEALKARAKEARNYLKSLDTSHVVAVLHGAFLHYLTEDWAGDGSYHGTGWANTEFRSYTFKDEEGNNATLVETEESHNRRTEHPLGNTEMKEFEEVEGKTKN</sequence>
<dbReference type="Proteomes" id="UP000277580">
    <property type="component" value="Unassembled WGS sequence"/>
</dbReference>
<proteinExistence type="predicted"/>
<dbReference type="GO" id="GO:0016791">
    <property type="term" value="F:phosphatase activity"/>
    <property type="evidence" value="ECO:0007669"/>
    <property type="project" value="TreeGrafter"/>
</dbReference>
<dbReference type="OrthoDB" id="496981at2759"/>
<dbReference type="Pfam" id="PF00300">
    <property type="entry name" value="His_Phos_1"/>
    <property type="match status" value="1"/>
</dbReference>
<dbReference type="AlphaFoldDB" id="A0A3N4KVP5"/>
<evidence type="ECO:0000256" key="1">
    <source>
        <dbReference type="SAM" id="MobiDB-lite"/>
    </source>
</evidence>
<keyword evidence="3" id="KW-1185">Reference proteome</keyword>